<dbReference type="EMBL" id="OZ075125">
    <property type="protein sequence ID" value="CAL4935131.1"/>
    <property type="molecule type" value="Genomic_DNA"/>
</dbReference>
<organism evidence="2 3">
    <name type="scientific">Urochloa decumbens</name>
    <dbReference type="NCBI Taxonomy" id="240449"/>
    <lineage>
        <taxon>Eukaryota</taxon>
        <taxon>Viridiplantae</taxon>
        <taxon>Streptophyta</taxon>
        <taxon>Embryophyta</taxon>
        <taxon>Tracheophyta</taxon>
        <taxon>Spermatophyta</taxon>
        <taxon>Magnoliopsida</taxon>
        <taxon>Liliopsida</taxon>
        <taxon>Poales</taxon>
        <taxon>Poaceae</taxon>
        <taxon>PACMAD clade</taxon>
        <taxon>Panicoideae</taxon>
        <taxon>Panicodae</taxon>
        <taxon>Paniceae</taxon>
        <taxon>Melinidinae</taxon>
        <taxon>Urochloa</taxon>
    </lineage>
</organism>
<feature type="region of interest" description="Disordered" evidence="1">
    <location>
        <begin position="37"/>
        <end position="64"/>
    </location>
</feature>
<evidence type="ECO:0008006" key="4">
    <source>
        <dbReference type="Google" id="ProtNLM"/>
    </source>
</evidence>
<reference evidence="2" key="1">
    <citation type="submission" date="2024-10" db="EMBL/GenBank/DDBJ databases">
        <authorList>
            <person name="Ryan C."/>
        </authorList>
    </citation>
    <scope>NUCLEOTIDE SEQUENCE [LARGE SCALE GENOMIC DNA]</scope>
</reference>
<evidence type="ECO:0000313" key="3">
    <source>
        <dbReference type="Proteomes" id="UP001497457"/>
    </source>
</evidence>
<dbReference type="Proteomes" id="UP001497457">
    <property type="component" value="Chromosome 15b"/>
</dbReference>
<dbReference type="AlphaFoldDB" id="A0ABC8Y1N6"/>
<keyword evidence="3" id="KW-1185">Reference proteome</keyword>
<protein>
    <recommendedName>
        <fullName evidence="4">F-box protein</fullName>
    </recommendedName>
</protein>
<name>A0ABC8Y1N6_9POAL</name>
<dbReference type="PANTHER" id="PTHR34591">
    <property type="entry name" value="OS03G0653100 PROTEIN-RELATED"/>
    <property type="match status" value="1"/>
</dbReference>
<accession>A0ABC8Y1N6</accession>
<evidence type="ECO:0000313" key="2">
    <source>
        <dbReference type="EMBL" id="CAL4935131.1"/>
    </source>
</evidence>
<proteinExistence type="predicted"/>
<feature type="compositionally biased region" description="Low complexity" evidence="1">
    <location>
        <begin position="37"/>
        <end position="46"/>
    </location>
</feature>
<gene>
    <name evidence="2" type="ORF">URODEC1_LOCUS29098</name>
</gene>
<evidence type="ECO:0000256" key="1">
    <source>
        <dbReference type="SAM" id="MobiDB-lite"/>
    </source>
</evidence>
<sequence length="418" mass="47875">MLTEAKEPLPLSLAGILIKFHGGFDFYITELFSRPSTGSPSTSIITGKHDYLPQDEGTPYGERQHSWSTVRDHCNGLLLLDGYVLNPVTRRLDPLPPSPSLPEKMHCSPCECLAYDPTVSPYYEVISFPRFRSYRKQSELDPAIEQSEWPPAQWMLQVFSSRTGSWEERAFVREGEAVGTIADRRLFIGTQCNSVYLGGVLYIHYCESDFILRGFTFTGYPCQVIDINYHYDNGEAVVIEESEWSSEEEYEWSSEEDNVEALVEDGIECSILEANKANNMEAFIEEESEWSSEEDDDVEAPVEDECSLLESNKSNNMEALVEEDFEWNSEASVDEKVEWNSDNEDSRAKPYNKYIGILGFHPYREIVFLSESIKSGLAYHLNGSKIDDLGNMYPKRYDEQLLNEMFIESSFPYTPCWL</sequence>
<dbReference type="PANTHER" id="PTHR34591:SF50">
    <property type="entry name" value="F-BOX DOMAIN-CONTAINING PROTEIN"/>
    <property type="match status" value="1"/>
</dbReference>